<feature type="transmembrane region" description="Helical" evidence="2">
    <location>
        <begin position="329"/>
        <end position="348"/>
    </location>
</feature>
<feature type="transmembrane region" description="Helical" evidence="2">
    <location>
        <begin position="202"/>
        <end position="218"/>
    </location>
</feature>
<feature type="transmembrane region" description="Helical" evidence="2">
    <location>
        <begin position="230"/>
        <end position="263"/>
    </location>
</feature>
<protein>
    <submittedName>
        <fullName evidence="3">Uncharacterized protein</fullName>
    </submittedName>
</protein>
<evidence type="ECO:0000256" key="2">
    <source>
        <dbReference type="SAM" id="Phobius"/>
    </source>
</evidence>
<feature type="transmembrane region" description="Helical" evidence="2">
    <location>
        <begin position="146"/>
        <end position="165"/>
    </location>
</feature>
<sequence>MRYYRSGANYILWALYGLMVCAVLTMQARTFCLLLGFEKVQWYLLVAAGIIFVLFFLLFLPIRLLAGKMGDGRKEGRFGRLLEGLYLILIIAVSLALRLLGMKEAAEGGRGGVLAAVSGFPFASLTFSSLYAWLSLTLSAWMQDGVLAAGFLRPLYETLGILLFYPSLRALAGRIPAVCVTASLSLLPFFSDSYGTGGQEGFFLTASAVLLLLAALYLEKLSDKKKTVWGYAILFGIPAGAAVFLDPIFLTFLIFALWASLFVSGAGSAGRRAGGIVSLLVSALLGFICLSALQLFLSGVNLMEMLAGRFAPFPGLSVHGLFAAASEGWLFWLFPVICFCVFYIFGFFDQRGNVGSVWLPSFLFSSFFSFFVKNAEPESAVTLLCWLIMAGMGIHSACCRERRRPVQEKEGSEAQEAVVPVSSVRPGEPLPNPLPGPKKHAHKQMDYAFEPGEDEMFFDIDQVEEGDDFDL</sequence>
<feature type="transmembrane region" description="Helical" evidence="2">
    <location>
        <begin position="42"/>
        <end position="60"/>
    </location>
</feature>
<organism evidence="3 4">
    <name type="scientific">Candidatus Eisenbergiella merdipullorum</name>
    <dbReference type="NCBI Taxonomy" id="2838553"/>
    <lineage>
        <taxon>Bacteria</taxon>
        <taxon>Bacillati</taxon>
        <taxon>Bacillota</taxon>
        <taxon>Clostridia</taxon>
        <taxon>Lachnospirales</taxon>
        <taxon>Lachnospiraceae</taxon>
        <taxon>Eisenbergiella</taxon>
    </lineage>
</organism>
<feature type="region of interest" description="Disordered" evidence="1">
    <location>
        <begin position="406"/>
        <end position="444"/>
    </location>
</feature>
<dbReference type="Proteomes" id="UP000886858">
    <property type="component" value="Unassembled WGS sequence"/>
</dbReference>
<proteinExistence type="predicted"/>
<feature type="transmembrane region" description="Helical" evidence="2">
    <location>
        <begin position="355"/>
        <end position="373"/>
    </location>
</feature>
<feature type="transmembrane region" description="Helical" evidence="2">
    <location>
        <begin position="81"/>
        <end position="101"/>
    </location>
</feature>
<keyword evidence="2" id="KW-0812">Transmembrane</keyword>
<evidence type="ECO:0000313" key="3">
    <source>
        <dbReference type="EMBL" id="HJA94718.1"/>
    </source>
</evidence>
<keyword evidence="2" id="KW-1133">Transmembrane helix</keyword>
<accession>A0A9D2IAJ6</accession>
<dbReference type="EMBL" id="DWYY01000196">
    <property type="protein sequence ID" value="HJA94718.1"/>
    <property type="molecule type" value="Genomic_DNA"/>
</dbReference>
<reference evidence="3" key="1">
    <citation type="journal article" date="2021" name="PeerJ">
        <title>Extensive microbial diversity within the chicken gut microbiome revealed by metagenomics and culture.</title>
        <authorList>
            <person name="Gilroy R."/>
            <person name="Ravi A."/>
            <person name="Getino M."/>
            <person name="Pursley I."/>
            <person name="Horton D.L."/>
            <person name="Alikhan N.F."/>
            <person name="Baker D."/>
            <person name="Gharbi K."/>
            <person name="Hall N."/>
            <person name="Watson M."/>
            <person name="Adriaenssens E.M."/>
            <person name="Foster-Nyarko E."/>
            <person name="Jarju S."/>
            <person name="Secka A."/>
            <person name="Antonio M."/>
            <person name="Oren A."/>
            <person name="Chaudhuri R.R."/>
            <person name="La Ragione R."/>
            <person name="Hildebrand F."/>
            <person name="Pallen M.J."/>
        </authorList>
    </citation>
    <scope>NUCLEOTIDE SEQUENCE</scope>
    <source>
        <strain evidence="3">CHK179-7159</strain>
    </source>
</reference>
<feature type="transmembrane region" description="Helical" evidence="2">
    <location>
        <begin position="113"/>
        <end position="134"/>
    </location>
</feature>
<feature type="transmembrane region" description="Helical" evidence="2">
    <location>
        <begin position="12"/>
        <end position="36"/>
    </location>
</feature>
<evidence type="ECO:0000313" key="4">
    <source>
        <dbReference type="Proteomes" id="UP000886858"/>
    </source>
</evidence>
<reference evidence="3" key="2">
    <citation type="submission" date="2021-04" db="EMBL/GenBank/DDBJ databases">
        <authorList>
            <person name="Gilroy R."/>
        </authorList>
    </citation>
    <scope>NUCLEOTIDE SEQUENCE</scope>
    <source>
        <strain evidence="3">CHK179-7159</strain>
    </source>
</reference>
<evidence type="ECO:0000256" key="1">
    <source>
        <dbReference type="SAM" id="MobiDB-lite"/>
    </source>
</evidence>
<name>A0A9D2IAJ6_9FIRM</name>
<comment type="caution">
    <text evidence="3">The sequence shown here is derived from an EMBL/GenBank/DDBJ whole genome shotgun (WGS) entry which is preliminary data.</text>
</comment>
<keyword evidence="2" id="KW-0472">Membrane</keyword>
<gene>
    <name evidence="3" type="ORF">H9717_16655</name>
</gene>
<feature type="transmembrane region" description="Helical" evidence="2">
    <location>
        <begin position="275"/>
        <end position="297"/>
    </location>
</feature>
<dbReference type="AlphaFoldDB" id="A0A9D2IAJ6"/>
<feature type="transmembrane region" description="Helical" evidence="2">
    <location>
        <begin position="379"/>
        <end position="399"/>
    </location>
</feature>